<comment type="caution">
    <text evidence="7">The sequence shown here is derived from an EMBL/GenBank/DDBJ whole genome shotgun (WGS) entry which is preliminary data.</text>
</comment>
<keyword evidence="2 5" id="KW-0812">Transmembrane</keyword>
<dbReference type="PANTHER" id="PTHR11814">
    <property type="entry name" value="SULFATE TRANSPORTER"/>
    <property type="match status" value="1"/>
</dbReference>
<dbReference type="InterPro" id="IPR001902">
    <property type="entry name" value="SLC26A/SulP_fam"/>
</dbReference>
<dbReference type="Gene3D" id="3.30.750.24">
    <property type="entry name" value="STAS domain"/>
    <property type="match status" value="1"/>
</dbReference>
<dbReference type="EMBL" id="BAAAHE010000038">
    <property type="protein sequence ID" value="GAA0630624.1"/>
    <property type="molecule type" value="Genomic_DNA"/>
</dbReference>
<organism evidence="7 8">
    <name type="scientific">Sporichthya brevicatena</name>
    <dbReference type="NCBI Taxonomy" id="171442"/>
    <lineage>
        <taxon>Bacteria</taxon>
        <taxon>Bacillati</taxon>
        <taxon>Actinomycetota</taxon>
        <taxon>Actinomycetes</taxon>
        <taxon>Sporichthyales</taxon>
        <taxon>Sporichthyaceae</taxon>
        <taxon>Sporichthya</taxon>
    </lineage>
</organism>
<feature type="transmembrane region" description="Helical" evidence="5">
    <location>
        <begin position="386"/>
        <end position="410"/>
    </location>
</feature>
<feature type="domain" description="STAS" evidence="6">
    <location>
        <begin position="438"/>
        <end position="553"/>
    </location>
</feature>
<dbReference type="Pfam" id="PF00916">
    <property type="entry name" value="Sulfate_transp"/>
    <property type="match status" value="1"/>
</dbReference>
<feature type="transmembrane region" description="Helical" evidence="5">
    <location>
        <begin position="178"/>
        <end position="196"/>
    </location>
</feature>
<evidence type="ECO:0000256" key="3">
    <source>
        <dbReference type="ARBA" id="ARBA00022989"/>
    </source>
</evidence>
<evidence type="ECO:0000259" key="6">
    <source>
        <dbReference type="PROSITE" id="PS50801"/>
    </source>
</evidence>
<dbReference type="CDD" id="cd07042">
    <property type="entry name" value="STAS_SulP_like_sulfate_transporter"/>
    <property type="match status" value="1"/>
</dbReference>
<feature type="transmembrane region" description="Helical" evidence="5">
    <location>
        <begin position="51"/>
        <end position="68"/>
    </location>
</feature>
<feature type="transmembrane region" description="Helical" evidence="5">
    <location>
        <begin position="203"/>
        <end position="220"/>
    </location>
</feature>
<evidence type="ECO:0000256" key="5">
    <source>
        <dbReference type="SAM" id="Phobius"/>
    </source>
</evidence>
<gene>
    <name evidence="7" type="ORF">GCM10009547_38030</name>
</gene>
<keyword evidence="8" id="KW-1185">Reference proteome</keyword>
<protein>
    <submittedName>
        <fullName evidence="7">SulP family inorganic anion transporter</fullName>
    </submittedName>
</protein>
<dbReference type="PROSITE" id="PS50801">
    <property type="entry name" value="STAS"/>
    <property type="match status" value="1"/>
</dbReference>
<dbReference type="Proteomes" id="UP001500957">
    <property type="component" value="Unassembled WGS sequence"/>
</dbReference>
<proteinExistence type="predicted"/>
<feature type="transmembrane region" description="Helical" evidence="5">
    <location>
        <begin position="100"/>
        <end position="121"/>
    </location>
</feature>
<evidence type="ECO:0000256" key="4">
    <source>
        <dbReference type="ARBA" id="ARBA00023136"/>
    </source>
</evidence>
<dbReference type="InterPro" id="IPR036513">
    <property type="entry name" value="STAS_dom_sf"/>
</dbReference>
<evidence type="ECO:0000256" key="2">
    <source>
        <dbReference type="ARBA" id="ARBA00022692"/>
    </source>
</evidence>
<feature type="transmembrane region" description="Helical" evidence="5">
    <location>
        <begin position="252"/>
        <end position="276"/>
    </location>
</feature>
<dbReference type="NCBIfam" id="TIGR00815">
    <property type="entry name" value="sulP"/>
    <property type="match status" value="1"/>
</dbReference>
<keyword evidence="3 5" id="KW-1133">Transmembrane helix</keyword>
<dbReference type="InterPro" id="IPR002645">
    <property type="entry name" value="STAS_dom"/>
</dbReference>
<accession>A0ABN1H6P6</accession>
<dbReference type="SUPFAM" id="SSF52091">
    <property type="entry name" value="SpoIIaa-like"/>
    <property type="match status" value="1"/>
</dbReference>
<evidence type="ECO:0000313" key="7">
    <source>
        <dbReference type="EMBL" id="GAA0630624.1"/>
    </source>
</evidence>
<sequence length="557" mass="58325">MFRPAESVAPPWWRGYRRADLRHDVPAGVTVAAYLIPQVMAYAQVAGLPPAAGLWAAVAALTVYAVLGSSRQLSVGPESTTALMTAAALGPLAAGSPDRYAALAVLLAAMVGTICLIASAARLGALADLLSKPVLVGYLAGVAVLMTVGQLKNVTRTPIEGESIAEQLDSWWRHRADFHGPTLTLAAAVLVLMIALQRWRPQVPGALVAVLGATAVVALFDLDRHGIAVVGSLPGAPASPDLGLIEGDDVRLLIAPAIGLAVVGFTDNVLTARAFASRRNQTIAGGRELTALGAANLGAAAAGGFPVSSSGSRTALGDAVGSRTQFHSLAAAATVVLTLVLLRDVLADFPVAALGALVLYAAVRLIEIGEFRYLNRFRRSELLLALATTAAVLTLGVRDGILAAVVLSLADLLRRVARPHDAVQGFVPGLAGMHDVADYPDAETVPGLLVYRYDSPLFFANAENFHRRLLDAYRGAEPPPRWVVLNVEAMVEIDVTAAEVLARLHTELKAQGVVLAMAQVKQDLRRDLDASGLTDRIGADHLFPTLPTAVAAFQNHP</sequence>
<dbReference type="RefSeq" id="WP_344607671.1">
    <property type="nucleotide sequence ID" value="NZ_BAAAHE010000038.1"/>
</dbReference>
<dbReference type="Pfam" id="PF01740">
    <property type="entry name" value="STAS"/>
    <property type="match status" value="1"/>
</dbReference>
<comment type="subcellular location">
    <subcellularLocation>
        <location evidence="1">Membrane</location>
        <topology evidence="1">Multi-pass membrane protein</topology>
    </subcellularLocation>
</comment>
<reference evidence="7 8" key="1">
    <citation type="journal article" date="2019" name="Int. J. Syst. Evol. Microbiol.">
        <title>The Global Catalogue of Microorganisms (GCM) 10K type strain sequencing project: providing services to taxonomists for standard genome sequencing and annotation.</title>
        <authorList>
            <consortium name="The Broad Institute Genomics Platform"/>
            <consortium name="The Broad Institute Genome Sequencing Center for Infectious Disease"/>
            <person name="Wu L."/>
            <person name="Ma J."/>
        </authorList>
    </citation>
    <scope>NUCLEOTIDE SEQUENCE [LARGE SCALE GENOMIC DNA]</scope>
    <source>
        <strain evidence="7 8">JCM 10671</strain>
    </source>
</reference>
<feature type="transmembrane region" description="Helical" evidence="5">
    <location>
        <begin position="133"/>
        <end position="151"/>
    </location>
</feature>
<dbReference type="InterPro" id="IPR011547">
    <property type="entry name" value="SLC26A/SulP_dom"/>
</dbReference>
<keyword evidence="4 5" id="KW-0472">Membrane</keyword>
<evidence type="ECO:0000313" key="8">
    <source>
        <dbReference type="Proteomes" id="UP001500957"/>
    </source>
</evidence>
<evidence type="ECO:0000256" key="1">
    <source>
        <dbReference type="ARBA" id="ARBA00004141"/>
    </source>
</evidence>
<name>A0ABN1H6P6_9ACTN</name>